<comment type="similarity">
    <text evidence="2">Belongs to the glycosyl hydrolase 33 family.</text>
</comment>
<dbReference type="InterPro" id="IPR013320">
    <property type="entry name" value="ConA-like_dom_sf"/>
</dbReference>
<name>A0ABP7MDU9_9ACTN</name>
<evidence type="ECO:0000256" key="4">
    <source>
        <dbReference type="SAM" id="MobiDB-lite"/>
    </source>
</evidence>
<comment type="caution">
    <text evidence="7">The sequence shown here is derived from an EMBL/GenBank/DDBJ whole genome shotgun (WGS) entry which is preliminary data.</text>
</comment>
<evidence type="ECO:0000259" key="6">
    <source>
        <dbReference type="SMART" id="SM00282"/>
    </source>
</evidence>
<evidence type="ECO:0000256" key="2">
    <source>
        <dbReference type="ARBA" id="ARBA00009348"/>
    </source>
</evidence>
<evidence type="ECO:0000313" key="8">
    <source>
        <dbReference type="Proteomes" id="UP001501000"/>
    </source>
</evidence>
<dbReference type="PANTHER" id="PTHR10628">
    <property type="entry name" value="SIALIDASE"/>
    <property type="match status" value="1"/>
</dbReference>
<dbReference type="InterPro" id="IPR001791">
    <property type="entry name" value="Laminin_G"/>
</dbReference>
<dbReference type="PANTHER" id="PTHR10628:SF30">
    <property type="entry name" value="EXO-ALPHA-SIALIDASE"/>
    <property type="match status" value="1"/>
</dbReference>
<keyword evidence="5" id="KW-0732">Signal</keyword>
<dbReference type="Pfam" id="PF13088">
    <property type="entry name" value="BNR_2"/>
    <property type="match status" value="1"/>
</dbReference>
<accession>A0ABP7MDU9</accession>
<dbReference type="Proteomes" id="UP001501000">
    <property type="component" value="Unassembled WGS sequence"/>
</dbReference>
<feature type="signal peptide" evidence="5">
    <location>
        <begin position="1"/>
        <end position="30"/>
    </location>
</feature>
<dbReference type="InterPro" id="IPR011040">
    <property type="entry name" value="Sialidase"/>
</dbReference>
<dbReference type="Gene3D" id="2.120.10.10">
    <property type="match status" value="1"/>
</dbReference>
<feature type="domain" description="Laminin G" evidence="6">
    <location>
        <begin position="495"/>
        <end position="643"/>
    </location>
</feature>
<dbReference type="InterPro" id="IPR036278">
    <property type="entry name" value="Sialidase_sf"/>
</dbReference>
<evidence type="ECO:0000256" key="1">
    <source>
        <dbReference type="ARBA" id="ARBA00000427"/>
    </source>
</evidence>
<comment type="catalytic activity">
    <reaction evidence="1">
        <text>Hydrolysis of alpha-(2-&gt;3)-, alpha-(2-&gt;6)-, alpha-(2-&gt;8)- glycosidic linkages of terminal sialic acid residues in oligosaccharides, glycoproteins, glycolipids, colominic acid and synthetic substrates.</text>
        <dbReference type="EC" id="3.2.1.18"/>
    </reaction>
</comment>
<evidence type="ECO:0000313" key="7">
    <source>
        <dbReference type="EMBL" id="GAA3920850.1"/>
    </source>
</evidence>
<evidence type="ECO:0000256" key="3">
    <source>
        <dbReference type="ARBA" id="ARBA00012733"/>
    </source>
</evidence>
<dbReference type="RefSeq" id="WP_345283158.1">
    <property type="nucleotide sequence ID" value="NZ_BAABAJ010000008.1"/>
</dbReference>
<dbReference type="InterPro" id="IPR026856">
    <property type="entry name" value="Sialidase_fam"/>
</dbReference>
<keyword evidence="8" id="KW-1185">Reference proteome</keyword>
<proteinExistence type="inferred from homology"/>
<dbReference type="EMBL" id="BAABAJ010000008">
    <property type="protein sequence ID" value="GAA3920850.1"/>
    <property type="molecule type" value="Genomic_DNA"/>
</dbReference>
<dbReference type="SUPFAM" id="SSF50939">
    <property type="entry name" value="Sialidases"/>
    <property type="match status" value="1"/>
</dbReference>
<feature type="chain" id="PRO_5047516102" description="exo-alpha-sialidase" evidence="5">
    <location>
        <begin position="31"/>
        <end position="675"/>
    </location>
</feature>
<dbReference type="CDD" id="cd15482">
    <property type="entry name" value="Sialidase_non-viral"/>
    <property type="match status" value="1"/>
</dbReference>
<dbReference type="Pfam" id="PF13385">
    <property type="entry name" value="Laminin_G_3"/>
    <property type="match status" value="1"/>
</dbReference>
<dbReference type="Gene3D" id="2.60.120.200">
    <property type="match status" value="1"/>
</dbReference>
<dbReference type="CDD" id="cd00110">
    <property type="entry name" value="LamG"/>
    <property type="match status" value="1"/>
</dbReference>
<dbReference type="EC" id="3.2.1.18" evidence="3"/>
<gene>
    <name evidence="7" type="ORF">GCM10022244_32600</name>
</gene>
<organism evidence="7 8">
    <name type="scientific">Streptomyces gulbargensis</name>
    <dbReference type="NCBI Taxonomy" id="364901"/>
    <lineage>
        <taxon>Bacteria</taxon>
        <taxon>Bacillati</taxon>
        <taxon>Actinomycetota</taxon>
        <taxon>Actinomycetes</taxon>
        <taxon>Kitasatosporales</taxon>
        <taxon>Streptomycetaceae</taxon>
        <taxon>Streptomyces</taxon>
    </lineage>
</organism>
<reference evidence="8" key="1">
    <citation type="journal article" date="2019" name="Int. J. Syst. Evol. Microbiol.">
        <title>The Global Catalogue of Microorganisms (GCM) 10K type strain sequencing project: providing services to taxonomists for standard genome sequencing and annotation.</title>
        <authorList>
            <consortium name="The Broad Institute Genomics Platform"/>
            <consortium name="The Broad Institute Genome Sequencing Center for Infectious Disease"/>
            <person name="Wu L."/>
            <person name="Ma J."/>
        </authorList>
    </citation>
    <scope>NUCLEOTIDE SEQUENCE [LARGE SCALE GENOMIC DNA]</scope>
    <source>
        <strain evidence="8">JCM 16956</strain>
    </source>
</reference>
<feature type="compositionally biased region" description="Pro residues" evidence="4">
    <location>
        <begin position="41"/>
        <end position="57"/>
    </location>
</feature>
<feature type="region of interest" description="Disordered" evidence="4">
    <location>
        <begin position="38"/>
        <end position="60"/>
    </location>
</feature>
<protein>
    <recommendedName>
        <fullName evidence="3">exo-alpha-sialidase</fullName>
        <ecNumber evidence="3">3.2.1.18</ecNumber>
    </recommendedName>
</protein>
<sequence>MSSLLPWRPRAGRRLVSSVPLYALPLSVLAAVLAPAETSPAPAPAPAPAPVTAPPTVTPATSTTPFKAREHYFCTRVPALVTTPAAVLLAFAEGRDRDPATGCHDVGDTDLILKRSLDGGRTWDAEPTIVVGAGDELAHGNPAPVVDAVTGRITLLHSSSDWNRDRAAPRRAGFDRTVYAVHSTDGGLTWGPSTHQPQLDRPHWSWVSTGPGHGIQLARGRHRGRLVVAGDHHGGGKAGGQLYLSDDGGLTWALGAVSDVADTGSYPGEPAIAETTDGNILVNARNSEPTRCLTDAHRLGTTATDGGAAFAAPFVPVANLDTSPVFGSLLRLHARDLDGRPDRLLFSAGSRLGPHTLEDRRELAVRSSTDEGRTWQTAGTLVSPARTGYSDLALLADGSLGVLYETGAHIPHGSVVHTSFTEKAMDEARTELRLPRTSDTRERPPGERPHHALVHGGARLATRLGGRAMEFDGRDDHLRVVCSPPLRVDGPGRAGDFTVTAWFRHTAGTGTLPIVWAYGAPVPGSARTVRHFSVRAEPGAGVLRATAGTDAGTTDVTLPSAYGDGAWHHVVLTRRGLTLGLAVDGGAPATAVMPTGPEPDDTWVTPAGQFSLHIGARPDFPDRPPGVTQLFRGTLDDVRLFGRALSGEEAALVRGGSLDVAVTEERLRLGFTTLW</sequence>
<evidence type="ECO:0000256" key="5">
    <source>
        <dbReference type="SAM" id="SignalP"/>
    </source>
</evidence>
<dbReference type="SMART" id="SM00282">
    <property type="entry name" value="LamG"/>
    <property type="match status" value="1"/>
</dbReference>
<dbReference type="SUPFAM" id="SSF49899">
    <property type="entry name" value="Concanavalin A-like lectins/glucanases"/>
    <property type="match status" value="1"/>
</dbReference>